<sequence length="195" mass="20218">MRVQSPRKFLATAVITAATLAVAGCEGDEGIPTAPLTSSSTAATTTVTEPARPDLAGLPTCDAIADRLARPELTGGTQTDHDPAGYNNRGVYRVCAWKSGAVEVEAGVLRYPTEALVDAGYTNLMMVCPGEAAPQIGIAQRSAFCQSTRKPECAVFLDQGTAFIDVSWGRDEAAEPAVCEADVIALATATSQLVG</sequence>
<evidence type="ECO:0000313" key="3">
    <source>
        <dbReference type="Proteomes" id="UP000290439"/>
    </source>
</evidence>
<organism evidence="2 3">
    <name type="scientific">Nocardia cyriacigeorgica</name>
    <dbReference type="NCBI Taxonomy" id="135487"/>
    <lineage>
        <taxon>Bacteria</taxon>
        <taxon>Bacillati</taxon>
        <taxon>Actinomycetota</taxon>
        <taxon>Actinomycetes</taxon>
        <taxon>Mycobacteriales</taxon>
        <taxon>Nocardiaceae</taxon>
        <taxon>Nocardia</taxon>
    </lineage>
</organism>
<reference evidence="2 3" key="1">
    <citation type="submission" date="2019-02" db="EMBL/GenBank/DDBJ databases">
        <authorList>
            <consortium name="Pathogen Informatics"/>
        </authorList>
    </citation>
    <scope>NUCLEOTIDE SEQUENCE [LARGE SCALE GENOMIC DNA]</scope>
    <source>
        <strain evidence="2 3">3012STDY6756504</strain>
    </source>
</reference>
<name>A0A4U8WFY1_9NOCA</name>
<dbReference type="AlphaFoldDB" id="A0A4U8WFY1"/>
<dbReference type="PROSITE" id="PS51257">
    <property type="entry name" value="PROKAR_LIPOPROTEIN"/>
    <property type="match status" value="1"/>
</dbReference>
<dbReference type="Proteomes" id="UP000290439">
    <property type="component" value="Chromosome"/>
</dbReference>
<evidence type="ECO:0000313" key="2">
    <source>
        <dbReference type="EMBL" id="VFB01478.1"/>
    </source>
</evidence>
<evidence type="ECO:0000256" key="1">
    <source>
        <dbReference type="SAM" id="SignalP"/>
    </source>
</evidence>
<gene>
    <name evidence="2" type="ORF">NCTC10797_05297</name>
</gene>
<feature type="signal peptide" evidence="1">
    <location>
        <begin position="1"/>
        <end position="23"/>
    </location>
</feature>
<accession>A0A4U8WFY1</accession>
<keyword evidence="1" id="KW-0732">Signal</keyword>
<feature type="chain" id="PRO_5039083939" description="DUF3558 domain-containing protein" evidence="1">
    <location>
        <begin position="24"/>
        <end position="195"/>
    </location>
</feature>
<dbReference type="EMBL" id="LR215973">
    <property type="protein sequence ID" value="VFB01478.1"/>
    <property type="molecule type" value="Genomic_DNA"/>
</dbReference>
<proteinExistence type="predicted"/>
<evidence type="ECO:0008006" key="4">
    <source>
        <dbReference type="Google" id="ProtNLM"/>
    </source>
</evidence>
<protein>
    <recommendedName>
        <fullName evidence="4">DUF3558 domain-containing protein</fullName>
    </recommendedName>
</protein>